<dbReference type="AlphaFoldDB" id="A0A8J5N4K9"/>
<feature type="transmembrane region" description="Helical" evidence="1">
    <location>
        <begin position="91"/>
        <end position="110"/>
    </location>
</feature>
<gene>
    <name evidence="2" type="ORF">Hamer_G008690</name>
</gene>
<comment type="caution">
    <text evidence="2">The sequence shown here is derived from an EMBL/GenBank/DDBJ whole genome shotgun (WGS) entry which is preliminary data.</text>
</comment>
<protein>
    <submittedName>
        <fullName evidence="2">Uncharacterized protein</fullName>
    </submittedName>
</protein>
<keyword evidence="1" id="KW-1133">Transmembrane helix</keyword>
<accession>A0A8J5N4K9</accession>
<sequence length="296" mass="32714">MTTTTIATTTPVPSQQLGPINLIPTLTPDLSVAASPASTPLGGQTDVNIGSSEYVLCDVNLLWVVGGRGRCKTLAAGGAWRRVGTSLVMNLRLPSVAIFCLATMYVILLMSPMTFADVTRHCYNFTWPGTNTSLDCDEKKLDDNNKPIPCLYPLVYTVPYYNPPNITALELYCTKNVCPDFKCNEKDKKCISYSWYDVNDRLANYSLFCGSLADHTNADDPTVKSSGCWEQRVGTHTRKVCVCDDHDYCNAAFASYPVVSFGLFLMMLLPGSNYITWFTTFHVNRPQLPWGHLAGE</sequence>
<name>A0A8J5N4K9_HOMAM</name>
<keyword evidence="1" id="KW-0812">Transmembrane</keyword>
<dbReference type="Proteomes" id="UP000747542">
    <property type="component" value="Unassembled WGS sequence"/>
</dbReference>
<organism evidence="2 3">
    <name type="scientific">Homarus americanus</name>
    <name type="common">American lobster</name>
    <dbReference type="NCBI Taxonomy" id="6706"/>
    <lineage>
        <taxon>Eukaryota</taxon>
        <taxon>Metazoa</taxon>
        <taxon>Ecdysozoa</taxon>
        <taxon>Arthropoda</taxon>
        <taxon>Crustacea</taxon>
        <taxon>Multicrustacea</taxon>
        <taxon>Malacostraca</taxon>
        <taxon>Eumalacostraca</taxon>
        <taxon>Eucarida</taxon>
        <taxon>Decapoda</taxon>
        <taxon>Pleocyemata</taxon>
        <taxon>Astacidea</taxon>
        <taxon>Nephropoidea</taxon>
        <taxon>Nephropidae</taxon>
        <taxon>Homarus</taxon>
    </lineage>
</organism>
<evidence type="ECO:0000313" key="2">
    <source>
        <dbReference type="EMBL" id="KAG7173157.1"/>
    </source>
</evidence>
<evidence type="ECO:0000313" key="3">
    <source>
        <dbReference type="Proteomes" id="UP000747542"/>
    </source>
</evidence>
<keyword evidence="3" id="KW-1185">Reference proteome</keyword>
<keyword evidence="1" id="KW-0472">Membrane</keyword>
<proteinExistence type="predicted"/>
<evidence type="ECO:0000256" key="1">
    <source>
        <dbReference type="SAM" id="Phobius"/>
    </source>
</evidence>
<dbReference type="EMBL" id="JAHLQT010010178">
    <property type="protein sequence ID" value="KAG7173157.1"/>
    <property type="molecule type" value="Genomic_DNA"/>
</dbReference>
<reference evidence="2" key="1">
    <citation type="journal article" date="2021" name="Sci. Adv.">
        <title>The American lobster genome reveals insights on longevity, neural, and immune adaptations.</title>
        <authorList>
            <person name="Polinski J.M."/>
            <person name="Zimin A.V."/>
            <person name="Clark K.F."/>
            <person name="Kohn A.B."/>
            <person name="Sadowski N."/>
            <person name="Timp W."/>
            <person name="Ptitsyn A."/>
            <person name="Khanna P."/>
            <person name="Romanova D.Y."/>
            <person name="Williams P."/>
            <person name="Greenwood S.J."/>
            <person name="Moroz L.L."/>
            <person name="Walt D.R."/>
            <person name="Bodnar A.G."/>
        </authorList>
    </citation>
    <scope>NUCLEOTIDE SEQUENCE</scope>
    <source>
        <strain evidence="2">GMGI-L3</strain>
    </source>
</reference>
<feature type="non-terminal residue" evidence="2">
    <location>
        <position position="296"/>
    </location>
</feature>